<keyword evidence="2" id="KW-0472">Membrane</keyword>
<accession>A0AAN0K0E2</accession>
<feature type="region of interest" description="Disordered" evidence="1">
    <location>
        <begin position="222"/>
        <end position="247"/>
    </location>
</feature>
<reference evidence="4" key="1">
    <citation type="journal article" date="2010" name="Nature">
        <title>The Amphimedon queenslandica genome and the evolution of animal complexity.</title>
        <authorList>
            <person name="Srivastava M."/>
            <person name="Simakov O."/>
            <person name="Chapman J."/>
            <person name="Fahey B."/>
            <person name="Gauthier M.E."/>
            <person name="Mitros T."/>
            <person name="Richards G.S."/>
            <person name="Conaco C."/>
            <person name="Dacre M."/>
            <person name="Hellsten U."/>
            <person name="Larroux C."/>
            <person name="Putnam N.H."/>
            <person name="Stanke M."/>
            <person name="Adamska M."/>
            <person name="Darling A."/>
            <person name="Degnan S.M."/>
            <person name="Oakley T.H."/>
            <person name="Plachetzki D.C."/>
            <person name="Zhai Y."/>
            <person name="Adamski M."/>
            <person name="Calcino A."/>
            <person name="Cummins S.F."/>
            <person name="Goodstein D.M."/>
            <person name="Harris C."/>
            <person name="Jackson D.J."/>
            <person name="Leys S.P."/>
            <person name="Shu S."/>
            <person name="Woodcroft B.J."/>
            <person name="Vervoort M."/>
            <person name="Kosik K.S."/>
            <person name="Manning G."/>
            <person name="Degnan B.M."/>
            <person name="Rokhsar D.S."/>
        </authorList>
    </citation>
    <scope>NUCLEOTIDE SEQUENCE [LARGE SCALE GENOMIC DNA]</scope>
</reference>
<dbReference type="AlphaFoldDB" id="A0AAN0K0E2"/>
<evidence type="ECO:0000256" key="2">
    <source>
        <dbReference type="SAM" id="Phobius"/>
    </source>
</evidence>
<proteinExistence type="predicted"/>
<evidence type="ECO:0000313" key="4">
    <source>
        <dbReference type="Proteomes" id="UP000007879"/>
    </source>
</evidence>
<protein>
    <submittedName>
        <fullName evidence="3">Uncharacterized protein</fullName>
    </submittedName>
</protein>
<evidence type="ECO:0000313" key="3">
    <source>
        <dbReference type="EnsemblMetazoa" id="XP_019862632.1"/>
    </source>
</evidence>
<dbReference type="GeneID" id="109591317"/>
<feature type="compositionally biased region" description="Polar residues" evidence="1">
    <location>
        <begin position="164"/>
        <end position="183"/>
    </location>
</feature>
<evidence type="ECO:0000256" key="1">
    <source>
        <dbReference type="SAM" id="MobiDB-lite"/>
    </source>
</evidence>
<name>A0AAN0K0E2_AMPQE</name>
<dbReference type="RefSeq" id="XP_019862632.1">
    <property type="nucleotide sequence ID" value="XM_020007073.1"/>
</dbReference>
<reference evidence="3" key="2">
    <citation type="submission" date="2024-06" db="UniProtKB">
        <authorList>
            <consortium name="EnsemblMetazoa"/>
        </authorList>
    </citation>
    <scope>IDENTIFICATION</scope>
</reference>
<organism evidence="3 4">
    <name type="scientific">Amphimedon queenslandica</name>
    <name type="common">Sponge</name>
    <dbReference type="NCBI Taxonomy" id="400682"/>
    <lineage>
        <taxon>Eukaryota</taxon>
        <taxon>Metazoa</taxon>
        <taxon>Porifera</taxon>
        <taxon>Demospongiae</taxon>
        <taxon>Heteroscleromorpha</taxon>
        <taxon>Haplosclerida</taxon>
        <taxon>Niphatidae</taxon>
        <taxon>Amphimedon</taxon>
    </lineage>
</organism>
<dbReference type="KEGG" id="aqu:109591317"/>
<keyword evidence="2" id="KW-0812">Transmembrane</keyword>
<feature type="compositionally biased region" description="Polar residues" evidence="1">
    <location>
        <begin position="233"/>
        <end position="247"/>
    </location>
</feature>
<dbReference type="EnsemblMetazoa" id="XM_020007073.1">
    <property type="protein sequence ID" value="XP_019862632.1"/>
    <property type="gene ID" value="LOC109591317"/>
</dbReference>
<keyword evidence="4" id="KW-1185">Reference proteome</keyword>
<feature type="region of interest" description="Disordered" evidence="1">
    <location>
        <begin position="67"/>
        <end position="105"/>
    </location>
</feature>
<dbReference type="Proteomes" id="UP000007879">
    <property type="component" value="Unassembled WGS sequence"/>
</dbReference>
<keyword evidence="2" id="KW-1133">Transmembrane helix</keyword>
<feature type="region of interest" description="Disordered" evidence="1">
    <location>
        <begin position="154"/>
        <end position="184"/>
    </location>
</feature>
<sequence length="247" mass="27347">MQLQAKKFKFASTFVFFSLYLVCEYCIITHYIVLLKMLCSFFVARTFDKKPPDSLFGHEPSLQLPEPVNTLDATDHSSSSTKRVTEPLGEDVSIDQQKNKQDVSKSLETYKSQDLTHRPDCNCTGHGCFQRGLSIPDNSTLYKDPVISNQEVFPGESMGFDVPSSKTTLRATSEPGSRESSNPMLCVDTETSELSRVALRGPGDSVMSSGVAVYQYQTPALATEPSIDPKNIPDTSNSHHASQYQNN</sequence>
<feature type="transmembrane region" description="Helical" evidence="2">
    <location>
        <begin position="12"/>
        <end position="33"/>
    </location>
</feature>